<keyword evidence="7" id="KW-0325">Glycoprotein</keyword>
<dbReference type="PANTHER" id="PTHR46393">
    <property type="entry name" value="SUSHI DOMAIN-CONTAINING PROTEIN"/>
    <property type="match status" value="1"/>
</dbReference>
<dbReference type="SMART" id="SM00032">
    <property type="entry name" value="CCP"/>
    <property type="match status" value="5"/>
</dbReference>
<dbReference type="GO" id="GO:0005576">
    <property type="term" value="C:extracellular region"/>
    <property type="evidence" value="ECO:0007669"/>
    <property type="project" value="UniProtKB-SubCell"/>
</dbReference>
<dbReference type="InterPro" id="IPR000436">
    <property type="entry name" value="Sushi_SCR_CCP_dom"/>
</dbReference>
<dbReference type="InterPro" id="IPR043504">
    <property type="entry name" value="Peptidase_S1_PA_chymotrypsin"/>
</dbReference>
<evidence type="ECO:0000259" key="11">
    <source>
        <dbReference type="PROSITE" id="PS50923"/>
    </source>
</evidence>
<dbReference type="SUPFAM" id="SSF57535">
    <property type="entry name" value="Complement control module/SCR domain"/>
    <property type="match status" value="5"/>
</dbReference>
<dbReference type="PROSITE" id="PS51390">
    <property type="entry name" value="WAP"/>
    <property type="match status" value="1"/>
</dbReference>
<dbReference type="CDD" id="cd00190">
    <property type="entry name" value="Tryp_SPc"/>
    <property type="match status" value="1"/>
</dbReference>
<dbReference type="GO" id="GO:0004252">
    <property type="term" value="F:serine-type endopeptidase activity"/>
    <property type="evidence" value="ECO:0007669"/>
    <property type="project" value="InterPro"/>
</dbReference>
<feature type="domain" description="Sushi" evidence="11">
    <location>
        <begin position="607"/>
        <end position="679"/>
    </location>
</feature>
<protein>
    <submittedName>
        <fullName evidence="13">CiBf-3 complement factor B-3</fullName>
    </submittedName>
</protein>
<dbReference type="InterPro" id="IPR001314">
    <property type="entry name" value="Peptidase_S1A"/>
</dbReference>
<evidence type="ECO:0000256" key="9">
    <source>
        <dbReference type="SAM" id="SignalP"/>
    </source>
</evidence>
<dbReference type="Pfam" id="PF00089">
    <property type="entry name" value="Trypsin"/>
    <property type="match status" value="2"/>
</dbReference>
<dbReference type="FunFam" id="2.40.10.10:FF:000054">
    <property type="entry name" value="Complement C1r subcomponent"/>
    <property type="match status" value="1"/>
</dbReference>
<evidence type="ECO:0000313" key="13">
    <source>
        <dbReference type="EMBL" id="CAB3226759.1"/>
    </source>
</evidence>
<dbReference type="SMART" id="SM00020">
    <property type="entry name" value="Tryp_SPc"/>
    <property type="match status" value="1"/>
</dbReference>
<dbReference type="InterPro" id="IPR035976">
    <property type="entry name" value="Sushi/SCR/CCP_sf"/>
</dbReference>
<evidence type="ECO:0000256" key="7">
    <source>
        <dbReference type="ARBA" id="ARBA00023180"/>
    </source>
</evidence>
<dbReference type="GO" id="GO:0030414">
    <property type="term" value="F:peptidase inhibitor activity"/>
    <property type="evidence" value="ECO:0007669"/>
    <property type="project" value="InterPro"/>
</dbReference>
<accession>A0A6F9D7U8</accession>
<evidence type="ECO:0000259" key="10">
    <source>
        <dbReference type="PROSITE" id="PS50240"/>
    </source>
</evidence>
<feature type="disulfide bond" evidence="8">
    <location>
        <begin position="102"/>
        <end position="129"/>
    </location>
</feature>
<dbReference type="InterPro" id="IPR033116">
    <property type="entry name" value="TRYPSIN_SER"/>
</dbReference>
<dbReference type="Gene3D" id="2.40.10.10">
    <property type="entry name" value="Trypsin-like serine proteases"/>
    <property type="match status" value="1"/>
</dbReference>
<dbReference type="Gene3D" id="2.10.70.10">
    <property type="entry name" value="Complement Module, domain 1"/>
    <property type="match status" value="5"/>
</dbReference>
<dbReference type="SUPFAM" id="SSF50494">
    <property type="entry name" value="Trypsin-like serine proteases"/>
    <property type="match status" value="1"/>
</dbReference>
<dbReference type="AlphaFoldDB" id="A0A6F9D7U8"/>
<feature type="chain" id="PRO_5026074611" evidence="9">
    <location>
        <begin position="19"/>
        <end position="745"/>
    </location>
</feature>
<evidence type="ECO:0000256" key="3">
    <source>
        <dbReference type="ARBA" id="ARBA00022659"/>
    </source>
</evidence>
<feature type="domain" description="Sushi" evidence="11">
    <location>
        <begin position="680"/>
        <end position="742"/>
    </location>
</feature>
<dbReference type="CDD" id="cd00033">
    <property type="entry name" value="CCP"/>
    <property type="match status" value="5"/>
</dbReference>
<dbReference type="InterPro" id="IPR008197">
    <property type="entry name" value="WAP_dom"/>
</dbReference>
<evidence type="ECO:0000256" key="4">
    <source>
        <dbReference type="ARBA" id="ARBA00022729"/>
    </source>
</evidence>
<keyword evidence="5" id="KW-0677">Repeat</keyword>
<feature type="disulfide bond" evidence="8">
    <location>
        <begin position="577"/>
        <end position="604"/>
    </location>
</feature>
<feature type="domain" description="Peptidase S1" evidence="10">
    <location>
        <begin position="213"/>
        <end position="546"/>
    </location>
</feature>
<evidence type="ECO:0000256" key="6">
    <source>
        <dbReference type="ARBA" id="ARBA00023157"/>
    </source>
</evidence>
<comment type="subcellular location">
    <subcellularLocation>
        <location evidence="1">Secreted</location>
    </subcellularLocation>
</comment>
<dbReference type="SMART" id="SM00217">
    <property type="entry name" value="WAP"/>
    <property type="match status" value="1"/>
</dbReference>
<evidence type="ECO:0000259" key="12">
    <source>
        <dbReference type="PROSITE" id="PS51390"/>
    </source>
</evidence>
<proteinExistence type="evidence at transcript level"/>
<dbReference type="PANTHER" id="PTHR46393:SF7">
    <property type="entry name" value="COMPLEMENT C2"/>
    <property type="match status" value="1"/>
</dbReference>
<feature type="signal peptide" evidence="9">
    <location>
        <begin position="1"/>
        <end position="18"/>
    </location>
</feature>
<dbReference type="PROSITE" id="PS00135">
    <property type="entry name" value="TRYPSIN_SER"/>
    <property type="match status" value="1"/>
</dbReference>
<reference evidence="13" key="1">
    <citation type="submission" date="2020-04" db="EMBL/GenBank/DDBJ databases">
        <authorList>
            <person name="Neveu A P."/>
        </authorList>
    </citation>
    <scope>NUCLEOTIDE SEQUENCE</scope>
    <source>
        <tissue evidence="13">Whole embryo</tissue>
    </source>
</reference>
<evidence type="ECO:0000256" key="1">
    <source>
        <dbReference type="ARBA" id="ARBA00004613"/>
    </source>
</evidence>
<keyword evidence="6 8" id="KW-1015">Disulfide bond</keyword>
<dbReference type="Pfam" id="PF00084">
    <property type="entry name" value="Sushi"/>
    <property type="match status" value="5"/>
</dbReference>
<organism evidence="13">
    <name type="scientific">Phallusia mammillata</name>
    <dbReference type="NCBI Taxonomy" id="59560"/>
    <lineage>
        <taxon>Eukaryota</taxon>
        <taxon>Metazoa</taxon>
        <taxon>Chordata</taxon>
        <taxon>Tunicata</taxon>
        <taxon>Ascidiacea</taxon>
        <taxon>Phlebobranchia</taxon>
        <taxon>Ascidiidae</taxon>
        <taxon>Phallusia</taxon>
    </lineage>
</organism>
<dbReference type="EMBL" id="LR783479">
    <property type="protein sequence ID" value="CAB3226759.1"/>
    <property type="molecule type" value="mRNA"/>
</dbReference>
<dbReference type="InterPro" id="IPR001254">
    <property type="entry name" value="Trypsin_dom"/>
</dbReference>
<dbReference type="GO" id="GO:0006508">
    <property type="term" value="P:proteolysis"/>
    <property type="evidence" value="ECO:0007669"/>
    <property type="project" value="InterPro"/>
</dbReference>
<dbReference type="InterPro" id="IPR009003">
    <property type="entry name" value="Peptidase_S1_PA"/>
</dbReference>
<evidence type="ECO:0000256" key="5">
    <source>
        <dbReference type="ARBA" id="ARBA00022737"/>
    </source>
</evidence>
<keyword evidence="4 9" id="KW-0732">Signal</keyword>
<comment type="caution">
    <text evidence="8">Lacks conserved residue(s) required for the propagation of feature annotation.</text>
</comment>
<feature type="domain" description="Sushi" evidence="11">
    <location>
        <begin position="67"/>
        <end position="131"/>
    </location>
</feature>
<dbReference type="PROSITE" id="PS50240">
    <property type="entry name" value="TRYPSIN_DOM"/>
    <property type="match status" value="1"/>
</dbReference>
<gene>
    <name evidence="13" type="primary">C1sb</name>
</gene>
<feature type="domain" description="Sushi" evidence="11">
    <location>
        <begin position="548"/>
        <end position="606"/>
    </location>
</feature>
<dbReference type="FunFam" id="2.10.70.10:FF:000014">
    <property type="entry name" value="Membrane cofactor protein"/>
    <property type="match status" value="1"/>
</dbReference>
<feature type="disulfide bond" evidence="8">
    <location>
        <begin position="713"/>
        <end position="740"/>
    </location>
</feature>
<dbReference type="PRINTS" id="PR00722">
    <property type="entry name" value="CHYMOTRYPSIN"/>
</dbReference>
<dbReference type="PROSITE" id="PS50923">
    <property type="entry name" value="SUSHI"/>
    <property type="match status" value="5"/>
</dbReference>
<evidence type="ECO:0000256" key="8">
    <source>
        <dbReference type="PROSITE-ProRule" id="PRU00302"/>
    </source>
</evidence>
<evidence type="ECO:0000256" key="2">
    <source>
        <dbReference type="ARBA" id="ARBA00022525"/>
    </source>
</evidence>
<feature type="domain" description="WAP" evidence="12">
    <location>
        <begin position="21"/>
        <end position="73"/>
    </location>
</feature>
<keyword evidence="3 8" id="KW-0768">Sushi</keyword>
<sequence>MKTLCIIVLSLFCRSVSIVRPGSSQTICPSRDLNLIESGRNCRKPCSSDSDCRGRFKRCRCDDVCGMSCFNPNAECARLPVISFGRVIYRSRKYGSQVKYRCNPGWVLKGNAVRTCRSDKKWSGTAARCLILRCNEPEAPNHGSVATEGVDFNYGSRVDFACDPGYENIGSASAICNKRATWEGMANCTGIKLKCGQTVNHISASPSRFVGRVVGGINADRSWPWQALIMVKHGTVYDSFASSFAGGTLINQHWVLTAAHIFDLYSNIENCTTSFVVAVGIVRRPDRRSNIDSNVIVFQPRNIIVHERFDRSDRYERSNYDYDVALIRVGIELSTIKENGLWIWTDSPPKFNGTIPLSTHVNPICLPCSNSCIPIENYMFRNGSRLINENDSEGVKCLKKGKWLANHFTEDRAPVFVTGFGFTNLTRRTMPFKLQQATQRIQPDSICKIAANKIVHETLLDVRYTDRMICARSETSAVSDACQGDSGGPLMQKYKIPNTSESCWIQVGIVSFGYKCGQVDRNTGFRFPGFYTDVSKVQSWIDSTIDGIKCPSFVVENGRLVPQRSVYAHGSTVTIECNTGYQLNGTSSQTCTEDGLWVNDQPRCIDPKCPSFPRSIDNGEIRITYPRESQENHLPGTRVSYICQDGYKINNTRYQTSVTYTCLTTKQWNANPSTVSCVKKTCPPLRRIINGQMNPVFQERLRHPVGTVVSFTCSSGYRLTKTRPLRCRDSESWSRTQPSCRGNML</sequence>
<name>A0A6F9D7U8_9ASCI</name>
<keyword evidence="2" id="KW-0964">Secreted</keyword>
<feature type="domain" description="Sushi" evidence="11">
    <location>
        <begin position="132"/>
        <end position="190"/>
    </location>
</feature>